<dbReference type="SMART" id="SM00493">
    <property type="entry name" value="TOPRIM"/>
    <property type="match status" value="1"/>
</dbReference>
<dbReference type="GO" id="GO:0006310">
    <property type="term" value="P:DNA recombination"/>
    <property type="evidence" value="ECO:0007669"/>
    <property type="project" value="UniProtKB-KW"/>
</dbReference>
<dbReference type="CDD" id="cd01025">
    <property type="entry name" value="TOPRIM_recR"/>
    <property type="match status" value="1"/>
</dbReference>
<evidence type="ECO:0000313" key="8">
    <source>
        <dbReference type="EMBL" id="KKR07241.1"/>
    </source>
</evidence>
<dbReference type="InterPro" id="IPR000093">
    <property type="entry name" value="DNA_Rcmb_RecR"/>
</dbReference>
<dbReference type="InterPro" id="IPR006171">
    <property type="entry name" value="TOPRIM_dom"/>
</dbReference>
<accession>A0A837HPD0</accession>
<evidence type="ECO:0000256" key="3">
    <source>
        <dbReference type="ARBA" id="ARBA00022771"/>
    </source>
</evidence>
<dbReference type="SUPFAM" id="SSF111304">
    <property type="entry name" value="Recombination protein RecR"/>
    <property type="match status" value="1"/>
</dbReference>
<dbReference type="PANTHER" id="PTHR30446">
    <property type="entry name" value="RECOMBINATION PROTEIN RECR"/>
    <property type="match status" value="1"/>
</dbReference>
<keyword evidence="4" id="KW-0862">Zinc</keyword>
<keyword evidence="1" id="KW-0479">Metal-binding</keyword>
<feature type="non-terminal residue" evidence="8">
    <location>
        <position position="1"/>
    </location>
</feature>
<keyword evidence="6" id="KW-0234">DNA repair</keyword>
<dbReference type="Gene3D" id="3.40.1360.10">
    <property type="match status" value="1"/>
</dbReference>
<dbReference type="GO" id="GO:0003677">
    <property type="term" value="F:DNA binding"/>
    <property type="evidence" value="ECO:0007669"/>
    <property type="project" value="InterPro"/>
</dbReference>
<dbReference type="HAMAP" id="MF_00017">
    <property type="entry name" value="RecR"/>
    <property type="match status" value="1"/>
</dbReference>
<protein>
    <submittedName>
        <fullName evidence="8">Recombination protein RecR</fullName>
    </submittedName>
</protein>
<evidence type="ECO:0000256" key="2">
    <source>
        <dbReference type="ARBA" id="ARBA00022763"/>
    </source>
</evidence>
<evidence type="ECO:0000256" key="5">
    <source>
        <dbReference type="ARBA" id="ARBA00023172"/>
    </source>
</evidence>
<dbReference type="Pfam" id="PF21175">
    <property type="entry name" value="RecR_C"/>
    <property type="match status" value="1"/>
</dbReference>
<keyword evidence="3" id="KW-0863">Zinc-finger</keyword>
<name>A0A837HPD0_9BACT</name>
<evidence type="ECO:0000256" key="4">
    <source>
        <dbReference type="ARBA" id="ARBA00022833"/>
    </source>
</evidence>
<keyword evidence="2" id="KW-0227">DNA damage</keyword>
<evidence type="ECO:0000259" key="7">
    <source>
        <dbReference type="PROSITE" id="PS50880"/>
    </source>
</evidence>
<dbReference type="PANTHER" id="PTHR30446:SF0">
    <property type="entry name" value="RECOMBINATION PROTEIN RECR"/>
    <property type="match status" value="1"/>
</dbReference>
<evidence type="ECO:0000313" key="9">
    <source>
        <dbReference type="Proteomes" id="UP000033996"/>
    </source>
</evidence>
<gene>
    <name evidence="8" type="ORF">UT35_C0029G0009</name>
</gene>
<dbReference type="EMBL" id="LBWL01000029">
    <property type="protein sequence ID" value="KKR07241.1"/>
    <property type="molecule type" value="Genomic_DNA"/>
</dbReference>
<dbReference type="Proteomes" id="UP000033996">
    <property type="component" value="Unassembled WGS sequence"/>
</dbReference>
<dbReference type="GO" id="GO:0008270">
    <property type="term" value="F:zinc ion binding"/>
    <property type="evidence" value="ECO:0007669"/>
    <property type="project" value="UniProtKB-KW"/>
</dbReference>
<dbReference type="Pfam" id="PF13662">
    <property type="entry name" value="Toprim_4"/>
    <property type="match status" value="1"/>
</dbReference>
<comment type="caution">
    <text evidence="8">The sequence shown here is derived from an EMBL/GenBank/DDBJ whole genome shotgun (WGS) entry which is preliminary data.</text>
</comment>
<dbReference type="InterPro" id="IPR023627">
    <property type="entry name" value="Rcmb_RecR"/>
</dbReference>
<proteinExistence type="inferred from homology"/>
<dbReference type="AlphaFoldDB" id="A0A837HPD0"/>
<evidence type="ECO:0000256" key="6">
    <source>
        <dbReference type="ARBA" id="ARBA00023204"/>
    </source>
</evidence>
<sequence length="131" mass="14488">DICSDKRRDATKIMVIEKVTDLESIEKTGLYKGQYHILGGTVNPVDGVFPENLNLDSLEKRIAKLAVADQIELIIATNPNTAGETTAMYIRDMLGSKTNVRITHLARGLASGSHLEYADEITLKNALEFRK</sequence>
<dbReference type="PROSITE" id="PS50880">
    <property type="entry name" value="TOPRIM"/>
    <property type="match status" value="1"/>
</dbReference>
<reference evidence="8 9" key="1">
    <citation type="journal article" date="2015" name="Nature">
        <title>rRNA introns, odd ribosomes, and small enigmatic genomes across a large radiation of phyla.</title>
        <authorList>
            <person name="Brown C.T."/>
            <person name="Hug L.A."/>
            <person name="Thomas B.C."/>
            <person name="Sharon I."/>
            <person name="Castelle C.J."/>
            <person name="Singh A."/>
            <person name="Wilkins M.J."/>
            <person name="Williams K.H."/>
            <person name="Banfield J.F."/>
        </authorList>
    </citation>
    <scope>NUCLEOTIDE SEQUENCE [LARGE SCALE GENOMIC DNA]</scope>
</reference>
<feature type="domain" description="Toprim" evidence="7">
    <location>
        <begin position="11"/>
        <end position="110"/>
    </location>
</feature>
<keyword evidence="5" id="KW-0233">DNA recombination</keyword>
<organism evidence="8 9">
    <name type="scientific">Candidatus Yanofskybacteria bacterium GW2011_GWD1_39_16</name>
    <dbReference type="NCBI Taxonomy" id="1619030"/>
    <lineage>
        <taxon>Bacteria</taxon>
        <taxon>Candidatus Yanofskyibacteriota</taxon>
    </lineage>
</organism>
<dbReference type="GO" id="GO:0006281">
    <property type="term" value="P:DNA repair"/>
    <property type="evidence" value="ECO:0007669"/>
    <property type="project" value="UniProtKB-KW"/>
</dbReference>
<evidence type="ECO:0000256" key="1">
    <source>
        <dbReference type="ARBA" id="ARBA00022723"/>
    </source>
</evidence>
<dbReference type="InterPro" id="IPR034137">
    <property type="entry name" value="TOPRIM_RecR"/>
</dbReference>